<organism evidence="1">
    <name type="scientific">Cacopsylla melanoneura</name>
    <dbReference type="NCBI Taxonomy" id="428564"/>
    <lineage>
        <taxon>Eukaryota</taxon>
        <taxon>Metazoa</taxon>
        <taxon>Ecdysozoa</taxon>
        <taxon>Arthropoda</taxon>
        <taxon>Hexapoda</taxon>
        <taxon>Insecta</taxon>
        <taxon>Pterygota</taxon>
        <taxon>Neoptera</taxon>
        <taxon>Paraneoptera</taxon>
        <taxon>Hemiptera</taxon>
        <taxon>Sternorrhyncha</taxon>
        <taxon>Psylloidea</taxon>
        <taxon>Psyllidae</taxon>
        <taxon>Psyllinae</taxon>
        <taxon>Cacopsylla</taxon>
    </lineage>
</organism>
<proteinExistence type="predicted"/>
<evidence type="ECO:0000313" key="1">
    <source>
        <dbReference type="EMBL" id="CAG6789842.1"/>
    </source>
</evidence>
<accession>A0A8D9BVK1</accession>
<reference evidence="1" key="1">
    <citation type="submission" date="2021-05" db="EMBL/GenBank/DDBJ databases">
        <authorList>
            <person name="Alioto T."/>
            <person name="Alioto T."/>
            <person name="Gomez Garrido J."/>
        </authorList>
    </citation>
    <scope>NUCLEOTIDE SEQUENCE</scope>
</reference>
<dbReference type="EMBL" id="HBUF01667022">
    <property type="protein sequence ID" value="CAG6789842.1"/>
    <property type="molecule type" value="Transcribed_RNA"/>
</dbReference>
<protein>
    <submittedName>
        <fullName evidence="1">Uncharacterized protein</fullName>
    </submittedName>
</protein>
<sequence length="100" mass="11889">MLYVSLLMLYVSLFETYYYFPGQETFRLYCPVQCFCSFYMVLQLEAPVCCLSQILELIIFEGFLHFLLVQLTSKISKVLSYLLWPLFKGVDRGNFDFQDF</sequence>
<name>A0A8D9BVK1_9HEMI</name>
<dbReference type="AlphaFoldDB" id="A0A8D9BVK1"/>